<dbReference type="SUPFAM" id="SSF49785">
    <property type="entry name" value="Galactose-binding domain-like"/>
    <property type="match status" value="1"/>
</dbReference>
<dbReference type="STRING" id="381665.SAMN05216554_4510"/>
<dbReference type="SUPFAM" id="SSF53474">
    <property type="entry name" value="alpha/beta-Hydrolases"/>
    <property type="match status" value="1"/>
</dbReference>
<dbReference type="Proteomes" id="UP000198891">
    <property type="component" value="Unassembled WGS sequence"/>
</dbReference>
<dbReference type="InterPro" id="IPR029058">
    <property type="entry name" value="AB_hydrolase_fold"/>
</dbReference>
<dbReference type="RefSeq" id="WP_092558088.1">
    <property type="nucleotide sequence ID" value="NZ_FNPZ01000008.1"/>
</dbReference>
<dbReference type="Gene3D" id="1.10.3020.20">
    <property type="match status" value="1"/>
</dbReference>
<dbReference type="InterPro" id="IPR050585">
    <property type="entry name" value="Xaa-Pro_dipeptidyl-ppase/CocE"/>
</dbReference>
<accession>A0A1H3TVC6</accession>
<sequence length="582" mass="64647">MNESSETIEFRTLAGVDPRIAVPFRRAISPAERGHPGFRPGTEILAAGSVHRDGGAALTCDIRLDRDVEVVLRDGTVLYVDVYRPVGDSPVPAILSWSPYDKTSTTGLKNDLFENRMHVESAWEDGLDMFESVNPGYWVAHGYAVVNADPRGIGFSGGDIQMFGHQHALDEYDTIEWLGGQPWCDGKVALAGNSWLAITQWFVAALRPPHLAAIAPWEGLSDLYAESAYRGGMPETVFSPMILGGLVGLGLIEDQAAMIDSNPLFDSYWRSKKADLERIEVPAYIVASWTNLIHTRGTFEAWRRVGSERKWLRVHNTHEWHDLYRPSGVEELRRFFDHVVKGVDNGWDATPPVRLSILDPGHEDEINRPESGFPLSRERHHPLYLQLDEAQLTASPAAAVASLSYEPDETGIVFHHTFDEDVEVTGYSKARLWMSAEGADDLDVFVTVSKVDGAGREQLTQVVPDRTHAGANGRLRASRRALDEERSTASEPVHSFRLVQKLAEGEVVPLEIGLWPYGIRFHAGETLQLRINGADLLRRPEFPDMPPSPTINRGRHVIHVGGAYDSHLLLPFVDGAPSDRQS</sequence>
<dbReference type="AlphaFoldDB" id="A0A1H3TVC6"/>
<dbReference type="InterPro" id="IPR005674">
    <property type="entry name" value="CocE/Ser_esterase"/>
</dbReference>
<evidence type="ECO:0000259" key="3">
    <source>
        <dbReference type="SMART" id="SM00939"/>
    </source>
</evidence>
<keyword evidence="5" id="KW-1185">Reference proteome</keyword>
<proteinExistence type="predicted"/>
<feature type="domain" description="Xaa-Pro dipeptidyl-peptidase C-terminal" evidence="3">
    <location>
        <begin position="333"/>
        <end position="569"/>
    </location>
</feature>
<dbReference type="Pfam" id="PF08530">
    <property type="entry name" value="PepX_C"/>
    <property type="match status" value="1"/>
</dbReference>
<dbReference type="NCBIfam" id="TIGR00976">
    <property type="entry name" value="CocE_NonD"/>
    <property type="match status" value="2"/>
</dbReference>
<protein>
    <recommendedName>
        <fullName evidence="3">Xaa-Pro dipeptidyl-peptidase C-terminal domain-containing protein</fullName>
    </recommendedName>
</protein>
<evidence type="ECO:0000256" key="2">
    <source>
        <dbReference type="SAM" id="MobiDB-lite"/>
    </source>
</evidence>
<name>A0A1H3TVC6_9MICO</name>
<dbReference type="PANTHER" id="PTHR43056:SF10">
    <property type="entry name" value="COCE_NOND FAMILY, PUTATIVE (AFU_ORTHOLOGUE AFUA_7G00600)-RELATED"/>
    <property type="match status" value="1"/>
</dbReference>
<dbReference type="OrthoDB" id="5240615at2"/>
<dbReference type="Pfam" id="PF02129">
    <property type="entry name" value="Peptidase_S15"/>
    <property type="match status" value="1"/>
</dbReference>
<dbReference type="InterPro" id="IPR013736">
    <property type="entry name" value="Xaa-Pro_dipept_C"/>
</dbReference>
<dbReference type="GO" id="GO:0008239">
    <property type="term" value="F:dipeptidyl-peptidase activity"/>
    <property type="evidence" value="ECO:0007669"/>
    <property type="project" value="InterPro"/>
</dbReference>
<evidence type="ECO:0000256" key="1">
    <source>
        <dbReference type="ARBA" id="ARBA00022801"/>
    </source>
</evidence>
<evidence type="ECO:0000313" key="4">
    <source>
        <dbReference type="EMBL" id="SDZ54037.1"/>
    </source>
</evidence>
<gene>
    <name evidence="4" type="ORF">SAMN05216554_4510</name>
</gene>
<dbReference type="PANTHER" id="PTHR43056">
    <property type="entry name" value="PEPTIDASE S9 PROLYL OLIGOPEPTIDASE"/>
    <property type="match status" value="1"/>
</dbReference>
<evidence type="ECO:0000313" key="5">
    <source>
        <dbReference type="Proteomes" id="UP000198891"/>
    </source>
</evidence>
<keyword evidence="1" id="KW-0378">Hydrolase</keyword>
<dbReference type="Gene3D" id="3.40.50.1820">
    <property type="entry name" value="alpha/beta hydrolase"/>
    <property type="match status" value="1"/>
</dbReference>
<dbReference type="SMART" id="SM00939">
    <property type="entry name" value="PepX_C"/>
    <property type="match status" value="1"/>
</dbReference>
<reference evidence="4 5" key="1">
    <citation type="submission" date="2016-10" db="EMBL/GenBank/DDBJ databases">
        <authorList>
            <person name="de Groot N.N."/>
        </authorList>
    </citation>
    <scope>NUCLEOTIDE SEQUENCE [LARGE SCALE GENOMIC DNA]</scope>
    <source>
        <strain evidence="4 5">CGMCC 4.3491</strain>
    </source>
</reference>
<dbReference type="InterPro" id="IPR000383">
    <property type="entry name" value="Xaa-Pro-like_dom"/>
</dbReference>
<dbReference type="Gene3D" id="2.60.120.260">
    <property type="entry name" value="Galactose-binding domain-like"/>
    <property type="match status" value="1"/>
</dbReference>
<dbReference type="EMBL" id="FNPZ01000008">
    <property type="protein sequence ID" value="SDZ54037.1"/>
    <property type="molecule type" value="Genomic_DNA"/>
</dbReference>
<organism evidence="4 5">
    <name type="scientific">Herbiconiux ginsengi</name>
    <dbReference type="NCBI Taxonomy" id="381665"/>
    <lineage>
        <taxon>Bacteria</taxon>
        <taxon>Bacillati</taxon>
        <taxon>Actinomycetota</taxon>
        <taxon>Actinomycetes</taxon>
        <taxon>Micrococcales</taxon>
        <taxon>Microbacteriaceae</taxon>
        <taxon>Herbiconiux</taxon>
    </lineage>
</organism>
<dbReference type="InterPro" id="IPR008979">
    <property type="entry name" value="Galactose-bd-like_sf"/>
</dbReference>
<feature type="region of interest" description="Disordered" evidence="2">
    <location>
        <begin position="467"/>
        <end position="488"/>
    </location>
</feature>